<accession>A0AAN0MHS1</accession>
<proteinExistence type="predicted"/>
<dbReference type="KEGG" id="yag:AABB28_07760"/>
<keyword evidence="2" id="KW-1185">Reference proteome</keyword>
<dbReference type="AlphaFoldDB" id="A0AAN0MHS1"/>
<dbReference type="RefSeq" id="WP_342071496.1">
    <property type="nucleotide sequence ID" value="NZ_CP151762.1"/>
</dbReference>
<evidence type="ECO:0000313" key="1">
    <source>
        <dbReference type="EMBL" id="WZU65148.1"/>
    </source>
</evidence>
<dbReference type="InterPro" id="IPR029044">
    <property type="entry name" value="Nucleotide-diphossugar_trans"/>
</dbReference>
<dbReference type="Proteomes" id="UP001451782">
    <property type="component" value="Chromosome"/>
</dbReference>
<sequence length="325" mass="38354">MNQEFDPSVPLHTPVLFLVFNRPDTTSLVFDAIRQARPQRLYVAADAARDGKEGEAERVALVREIVMAVDWPCEVKTLFREKNLGCKYAVSGAISWFFEQEPAGIILEDDCLPSQSFFWFCQEMLDRYQDDDEIMAVTGTNITSRIKFDGSYFFSNYALMWGWASWARAWKKYDLELESWPSDDDGKLLRELRPGNYAFQVTWKRLLQRTYEGEIDTWDYQWIYSCWRHRGLTIAPTVNLVRNLGFSDDATHTFGFDPIRSNLALNELNWPIVHPNERYVHADADRFIGRYWFSETWASIIKTSLLKFWLISKLNDTRKWLMRWR</sequence>
<dbReference type="SUPFAM" id="SSF53448">
    <property type="entry name" value="Nucleotide-diphospho-sugar transferases"/>
    <property type="match status" value="1"/>
</dbReference>
<dbReference type="EMBL" id="CP151762">
    <property type="protein sequence ID" value="WZU65148.1"/>
    <property type="molecule type" value="Genomic_DNA"/>
</dbReference>
<reference evidence="1 2" key="1">
    <citation type="submission" date="2024-04" db="EMBL/GenBank/DDBJ databases">
        <title>Phylogenomic analyses of a clade within the roseobacter group suggest taxonomic reassignments of species of the genera Aestuariivita, Citreicella, Loktanella, Nautella, Pelagibaca, Ruegeria, Thalassobius, Thiobacimonas and Tropicibacter, and the proposal o.</title>
        <authorList>
            <person name="Jeon C.O."/>
        </authorList>
    </citation>
    <scope>NUCLEOTIDE SEQUENCE [LARGE SCALE GENOMIC DNA]</scope>
    <source>
        <strain evidence="1 2">G8-12</strain>
    </source>
</reference>
<protein>
    <recommendedName>
        <fullName evidence="3">Hemolytic protein HlpA-like protein</fullName>
    </recommendedName>
</protein>
<evidence type="ECO:0000313" key="2">
    <source>
        <dbReference type="Proteomes" id="UP001451782"/>
    </source>
</evidence>
<evidence type="ECO:0008006" key="3">
    <source>
        <dbReference type="Google" id="ProtNLM"/>
    </source>
</evidence>
<organism evidence="1 2">
    <name type="scientific">Yoonia algicola</name>
    <dbReference type="NCBI Taxonomy" id="3137368"/>
    <lineage>
        <taxon>Bacteria</taxon>
        <taxon>Pseudomonadati</taxon>
        <taxon>Pseudomonadota</taxon>
        <taxon>Alphaproteobacteria</taxon>
        <taxon>Rhodobacterales</taxon>
        <taxon>Paracoccaceae</taxon>
        <taxon>Yoonia</taxon>
    </lineage>
</organism>
<dbReference type="Gene3D" id="3.90.550.10">
    <property type="entry name" value="Spore Coat Polysaccharide Biosynthesis Protein SpsA, Chain A"/>
    <property type="match status" value="1"/>
</dbReference>
<name>A0AAN0MHS1_9RHOB</name>
<gene>
    <name evidence="1" type="ORF">AABB28_07760</name>
</gene>